<evidence type="ECO:0000313" key="16">
    <source>
        <dbReference type="Proteomes" id="UP000603904"/>
    </source>
</evidence>
<keyword evidence="12" id="KW-0963">Cytoplasm</keyword>
<keyword evidence="10 12" id="KW-0560">Oxidoreductase</keyword>
<comment type="caution">
    <text evidence="15">The sequence shown here is derived from an EMBL/GenBank/DDBJ whole genome shotgun (WGS) entry which is preliminary data.</text>
</comment>
<dbReference type="EMBL" id="BOOC01000003">
    <property type="protein sequence ID" value="GIH38282.1"/>
    <property type="molecule type" value="Genomic_DNA"/>
</dbReference>
<keyword evidence="8 12" id="KW-0285">Flavoprotein</keyword>
<dbReference type="Gene3D" id="3.90.660.20">
    <property type="entry name" value="Protoporphyrinogen oxidase, mitochondrial, domain 2"/>
    <property type="match status" value="1"/>
</dbReference>
<evidence type="ECO:0000259" key="14">
    <source>
        <dbReference type="Pfam" id="PF01593"/>
    </source>
</evidence>
<keyword evidence="9 12" id="KW-0274">FAD</keyword>
<evidence type="ECO:0000256" key="10">
    <source>
        <dbReference type="ARBA" id="ARBA00023002"/>
    </source>
</evidence>
<evidence type="ECO:0000256" key="2">
    <source>
        <dbReference type="ARBA" id="ARBA00001974"/>
    </source>
</evidence>
<evidence type="ECO:0000256" key="11">
    <source>
        <dbReference type="ARBA" id="ARBA00023133"/>
    </source>
</evidence>
<organism evidence="15 16">
    <name type="scientific">Microbispora corallina</name>
    <dbReference type="NCBI Taxonomy" id="83302"/>
    <lineage>
        <taxon>Bacteria</taxon>
        <taxon>Bacillati</taxon>
        <taxon>Actinomycetota</taxon>
        <taxon>Actinomycetes</taxon>
        <taxon>Streptosporangiales</taxon>
        <taxon>Streptosporangiaceae</taxon>
        <taxon>Microbispora</taxon>
    </lineage>
</organism>
<dbReference type="SUPFAM" id="SSF54373">
    <property type="entry name" value="FAD-linked reductases, C-terminal domain"/>
    <property type="match status" value="1"/>
</dbReference>
<comment type="pathway">
    <text evidence="4 12">Porphyrin-containing compound metabolism; protoheme biosynthesis.</text>
</comment>
<evidence type="ECO:0000256" key="3">
    <source>
        <dbReference type="ARBA" id="ARBA00002185"/>
    </source>
</evidence>
<evidence type="ECO:0000256" key="13">
    <source>
        <dbReference type="SAM" id="MobiDB-lite"/>
    </source>
</evidence>
<accession>A0ABQ4FU39</accession>
<protein>
    <recommendedName>
        <fullName evidence="7 12">Coproporphyrinogen III oxidase</fullName>
        <ecNumber evidence="6 12">1.3.3.15</ecNumber>
    </recommendedName>
</protein>
<feature type="compositionally biased region" description="Low complexity" evidence="13">
    <location>
        <begin position="10"/>
        <end position="28"/>
    </location>
</feature>
<evidence type="ECO:0000256" key="5">
    <source>
        <dbReference type="ARBA" id="ARBA00008310"/>
    </source>
</evidence>
<evidence type="ECO:0000256" key="4">
    <source>
        <dbReference type="ARBA" id="ARBA00004744"/>
    </source>
</evidence>
<comment type="cofactor">
    <cofactor evidence="2 12">
        <name>FAD</name>
        <dbReference type="ChEBI" id="CHEBI:57692"/>
    </cofactor>
</comment>
<comment type="function">
    <text evidence="3 12">Involved in coproporphyrin-dependent heme b biosynthesis. Catalyzes the oxidation of coproporphyrinogen III to coproporphyrin III.</text>
</comment>
<dbReference type="InterPro" id="IPR004572">
    <property type="entry name" value="Protoporphyrinogen_oxidase"/>
</dbReference>
<comment type="catalytic activity">
    <reaction evidence="1">
        <text>coproporphyrinogen III + 3 O2 = coproporphyrin III + 3 H2O2</text>
        <dbReference type="Rhea" id="RHEA:43436"/>
        <dbReference type="ChEBI" id="CHEBI:15379"/>
        <dbReference type="ChEBI" id="CHEBI:16240"/>
        <dbReference type="ChEBI" id="CHEBI:57309"/>
        <dbReference type="ChEBI" id="CHEBI:131725"/>
        <dbReference type="EC" id="1.3.3.15"/>
    </reaction>
    <physiologicalReaction direction="left-to-right" evidence="1">
        <dbReference type="Rhea" id="RHEA:43437"/>
    </physiologicalReaction>
</comment>
<dbReference type="PANTHER" id="PTHR42923:SF3">
    <property type="entry name" value="PROTOPORPHYRINOGEN OXIDASE"/>
    <property type="match status" value="1"/>
</dbReference>
<comment type="subcellular location">
    <subcellularLocation>
        <location evidence="12">Cytoplasm</location>
    </subcellularLocation>
</comment>
<proteinExistence type="inferred from homology"/>
<dbReference type="PANTHER" id="PTHR42923">
    <property type="entry name" value="PROTOPORPHYRINOGEN OXIDASE"/>
    <property type="match status" value="1"/>
</dbReference>
<dbReference type="NCBIfam" id="TIGR00562">
    <property type="entry name" value="proto_IX_ox"/>
    <property type="match status" value="1"/>
</dbReference>
<evidence type="ECO:0000313" key="15">
    <source>
        <dbReference type="EMBL" id="GIH38282.1"/>
    </source>
</evidence>
<comment type="similarity">
    <text evidence="5 12">Belongs to the protoporphyrinogen/coproporphyrinogen oxidase family. Coproporphyrinogen III oxidase subfamily.</text>
</comment>
<gene>
    <name evidence="15" type="primary">hemY</name>
    <name evidence="15" type="ORF">Mco01_12820</name>
</gene>
<reference evidence="15 16" key="1">
    <citation type="submission" date="2021-01" db="EMBL/GenBank/DDBJ databases">
        <title>Whole genome shotgun sequence of Microbispora corallina NBRC 16416.</title>
        <authorList>
            <person name="Komaki H."/>
            <person name="Tamura T."/>
        </authorList>
    </citation>
    <scope>NUCLEOTIDE SEQUENCE [LARGE SCALE GENOMIC DNA]</scope>
    <source>
        <strain evidence="15 16">NBRC 16416</strain>
    </source>
</reference>
<evidence type="ECO:0000256" key="8">
    <source>
        <dbReference type="ARBA" id="ARBA00022630"/>
    </source>
</evidence>
<feature type="region of interest" description="Disordered" evidence="13">
    <location>
        <begin position="1"/>
        <end position="36"/>
    </location>
</feature>
<keyword evidence="16" id="KW-1185">Reference proteome</keyword>
<dbReference type="InterPro" id="IPR036188">
    <property type="entry name" value="FAD/NAD-bd_sf"/>
</dbReference>
<dbReference type="EC" id="1.3.3.15" evidence="6 12"/>
<dbReference type="Gene3D" id="1.10.3110.10">
    <property type="entry name" value="protoporphyrinogen ix oxidase, domain 3"/>
    <property type="match status" value="1"/>
</dbReference>
<dbReference type="PRINTS" id="PR00419">
    <property type="entry name" value="ADXRDTASE"/>
</dbReference>
<evidence type="ECO:0000256" key="7">
    <source>
        <dbReference type="ARBA" id="ARBA00019046"/>
    </source>
</evidence>
<evidence type="ECO:0000256" key="9">
    <source>
        <dbReference type="ARBA" id="ARBA00022827"/>
    </source>
</evidence>
<evidence type="ECO:0000256" key="12">
    <source>
        <dbReference type="RuleBase" id="RU364052"/>
    </source>
</evidence>
<evidence type="ECO:0000256" key="6">
    <source>
        <dbReference type="ARBA" id="ARBA00012402"/>
    </source>
</evidence>
<evidence type="ECO:0000256" key="1">
    <source>
        <dbReference type="ARBA" id="ARBA00001755"/>
    </source>
</evidence>
<name>A0ABQ4FU39_9ACTN</name>
<dbReference type="InterPro" id="IPR050464">
    <property type="entry name" value="Zeta_carotene_desat/Oxidored"/>
</dbReference>
<dbReference type="Pfam" id="PF01593">
    <property type="entry name" value="Amino_oxidase"/>
    <property type="match status" value="1"/>
</dbReference>
<sequence length="515" mass="52941">MARRGSVGTDAARPARGVRAAAGAGTARRCGDRGDRPVTSLGMDGISGRHVVVVGAGIAGLAAALHLRRGGTGPRVTVLDGASRIGGKLHITEVAGVPVDEGAESMLARRPEGKELARLVGLGDELADPGTTQASVLSRGSLHPMPAGQVMGVPSDLLALARSGVISPAGVARAALDQVLPASPITTDVSVAAYVRARLGGEIVDRLIEPLLGGVYAGRSDQLSLEATMPRVAAAARTERSLLGAARAIVADAPADAGPVFTTVRSGLGALPPAVAKASGADVRTGVTVRDLVRTLEGWRLVTGPTRDEEVVDADAVVLAVPARPASRLLSREVPKAAAELARIEYASVAIVTLAYPRTAFPEAPSGSGYLVPPVEGRPVKAATFSTVKWPHLAEADRNLVVVRCSIGRLGEEQVLQRDDAELVALAMNEMTEVMGVRGLPLDTRVTRWGGSLPQYDVGHLDRVARVRAEIARHPGLAVCGAAYDGLGIPACVATGRTAALRVLEHLEGLAAASA</sequence>
<dbReference type="SUPFAM" id="SSF51905">
    <property type="entry name" value="FAD/NAD(P)-binding domain"/>
    <property type="match status" value="1"/>
</dbReference>
<dbReference type="Proteomes" id="UP000603904">
    <property type="component" value="Unassembled WGS sequence"/>
</dbReference>
<dbReference type="Gene3D" id="3.50.50.60">
    <property type="entry name" value="FAD/NAD(P)-binding domain"/>
    <property type="match status" value="1"/>
</dbReference>
<keyword evidence="11 12" id="KW-0350">Heme biosynthesis</keyword>
<dbReference type="InterPro" id="IPR002937">
    <property type="entry name" value="Amino_oxidase"/>
</dbReference>
<feature type="domain" description="Amine oxidase" evidence="14">
    <location>
        <begin position="58"/>
        <end position="504"/>
    </location>
</feature>